<dbReference type="CDD" id="cd16917">
    <property type="entry name" value="HATPase_UhpB-NarQ-NarX-like"/>
    <property type="match status" value="1"/>
</dbReference>
<keyword evidence="5" id="KW-0547">Nucleotide-binding</keyword>
<reference evidence="12 13" key="1">
    <citation type="submission" date="2018-03" db="EMBL/GenBank/DDBJ databases">
        <title>Genomic Encyclopedia of Archaeal and Bacterial Type Strains, Phase II (KMG-II): from individual species to whole genera.</title>
        <authorList>
            <person name="Goeker M."/>
        </authorList>
    </citation>
    <scope>NUCLEOTIDE SEQUENCE [LARGE SCALE GENOMIC DNA]</scope>
    <source>
        <strain evidence="12 13">DSM 45312</strain>
    </source>
</reference>
<dbReference type="EC" id="2.7.13.3" evidence="2"/>
<dbReference type="InterPro" id="IPR011712">
    <property type="entry name" value="Sig_transdc_His_kin_sub3_dim/P"/>
</dbReference>
<dbReference type="GO" id="GO:0046983">
    <property type="term" value="F:protein dimerization activity"/>
    <property type="evidence" value="ECO:0007669"/>
    <property type="project" value="InterPro"/>
</dbReference>
<proteinExistence type="predicted"/>
<keyword evidence="3" id="KW-0597">Phosphoprotein</keyword>
<feature type="transmembrane region" description="Helical" evidence="10">
    <location>
        <begin position="161"/>
        <end position="183"/>
    </location>
</feature>
<feature type="transmembrane region" description="Helical" evidence="10">
    <location>
        <begin position="134"/>
        <end position="154"/>
    </location>
</feature>
<evidence type="ECO:0000256" key="1">
    <source>
        <dbReference type="ARBA" id="ARBA00000085"/>
    </source>
</evidence>
<sequence>MRVDGRVPAGAAAEHTGGPGIDHPGLLPGLLTPRQGRSGAAPRRTARDIAVDALCVLLSAAAGLVWFIGPQSGGGPAAPEAAGAVLVAACAAMWWRRRVPVALAVVLIVASVWFPVVAGPSAIALFTVAVHRRAGTALAAAGLAVASAFAQFALDPALSGAVYWSASGTTALVCLLCVGWGLALRARRQLVVSLRERAVRAESEQRLIAERARRREREAIAREMHDTLAHRLARLSMAAGALGFRPDSPAEDIARGSEAIRENAHRSLVELRAIIGVLRATDAEDPLPEPRHGVTDLHALVAENHGSGQAVDFEHAIDGEPAPATAACLYRIVQEALTNARKHAPAQPVRVTVTGDAERGVRVEVRNAVAVAGRGALPVPGSGTGLIGLSERVRLASGRFEYGRTAAGEYRVWAWLPWAP</sequence>
<dbReference type="Gene3D" id="1.20.5.1930">
    <property type="match status" value="1"/>
</dbReference>
<dbReference type="Proteomes" id="UP000240542">
    <property type="component" value="Unassembled WGS sequence"/>
</dbReference>
<feature type="region of interest" description="Disordered" evidence="9">
    <location>
        <begin position="1"/>
        <end position="24"/>
    </location>
</feature>
<keyword evidence="6 12" id="KW-0418">Kinase</keyword>
<dbReference type="SUPFAM" id="SSF55874">
    <property type="entry name" value="ATPase domain of HSP90 chaperone/DNA topoisomerase II/histidine kinase"/>
    <property type="match status" value="1"/>
</dbReference>
<dbReference type="EMBL" id="PYGA01000007">
    <property type="protein sequence ID" value="PSK97693.1"/>
    <property type="molecule type" value="Genomic_DNA"/>
</dbReference>
<feature type="domain" description="Signal transduction histidine kinase subgroup 3 dimerisation and phosphoacceptor" evidence="11">
    <location>
        <begin position="216"/>
        <end position="281"/>
    </location>
</feature>
<evidence type="ECO:0000259" key="11">
    <source>
        <dbReference type="Pfam" id="PF07730"/>
    </source>
</evidence>
<dbReference type="GO" id="GO:0005524">
    <property type="term" value="F:ATP binding"/>
    <property type="evidence" value="ECO:0007669"/>
    <property type="project" value="UniProtKB-KW"/>
</dbReference>
<evidence type="ECO:0000313" key="12">
    <source>
        <dbReference type="EMBL" id="PSK97693.1"/>
    </source>
</evidence>
<keyword evidence="10" id="KW-0812">Transmembrane</keyword>
<evidence type="ECO:0000256" key="3">
    <source>
        <dbReference type="ARBA" id="ARBA00022553"/>
    </source>
</evidence>
<keyword evidence="13" id="KW-1185">Reference proteome</keyword>
<evidence type="ECO:0000256" key="8">
    <source>
        <dbReference type="ARBA" id="ARBA00023012"/>
    </source>
</evidence>
<comment type="catalytic activity">
    <reaction evidence="1">
        <text>ATP + protein L-histidine = ADP + protein N-phospho-L-histidine.</text>
        <dbReference type="EC" id="2.7.13.3"/>
    </reaction>
</comment>
<dbReference type="Pfam" id="PF07730">
    <property type="entry name" value="HisKA_3"/>
    <property type="match status" value="1"/>
</dbReference>
<dbReference type="GO" id="GO:0000155">
    <property type="term" value="F:phosphorelay sensor kinase activity"/>
    <property type="evidence" value="ECO:0007669"/>
    <property type="project" value="InterPro"/>
</dbReference>
<gene>
    <name evidence="12" type="ORF">CLV63_10786</name>
</gene>
<evidence type="ECO:0000256" key="4">
    <source>
        <dbReference type="ARBA" id="ARBA00022679"/>
    </source>
</evidence>
<dbReference type="PANTHER" id="PTHR24421">
    <property type="entry name" value="NITRATE/NITRITE SENSOR PROTEIN NARX-RELATED"/>
    <property type="match status" value="1"/>
</dbReference>
<evidence type="ECO:0000256" key="5">
    <source>
        <dbReference type="ARBA" id="ARBA00022741"/>
    </source>
</evidence>
<keyword evidence="4" id="KW-0808">Transferase</keyword>
<evidence type="ECO:0000256" key="2">
    <source>
        <dbReference type="ARBA" id="ARBA00012438"/>
    </source>
</evidence>
<organism evidence="12 13">
    <name type="scientific">Murinocardiopsis flavida</name>
    <dbReference type="NCBI Taxonomy" id="645275"/>
    <lineage>
        <taxon>Bacteria</taxon>
        <taxon>Bacillati</taxon>
        <taxon>Actinomycetota</taxon>
        <taxon>Actinomycetes</taxon>
        <taxon>Streptosporangiales</taxon>
        <taxon>Nocardiopsidaceae</taxon>
        <taxon>Murinocardiopsis</taxon>
    </lineage>
</organism>
<keyword evidence="10" id="KW-0472">Membrane</keyword>
<dbReference type="GO" id="GO:0016020">
    <property type="term" value="C:membrane"/>
    <property type="evidence" value="ECO:0007669"/>
    <property type="project" value="InterPro"/>
</dbReference>
<evidence type="ECO:0000313" key="13">
    <source>
        <dbReference type="Proteomes" id="UP000240542"/>
    </source>
</evidence>
<dbReference type="InterPro" id="IPR050482">
    <property type="entry name" value="Sensor_HK_TwoCompSys"/>
</dbReference>
<feature type="transmembrane region" description="Helical" evidence="10">
    <location>
        <begin position="102"/>
        <end position="128"/>
    </location>
</feature>
<dbReference type="AlphaFoldDB" id="A0A2P8DKE7"/>
<name>A0A2P8DKE7_9ACTN</name>
<evidence type="ECO:0000256" key="7">
    <source>
        <dbReference type="ARBA" id="ARBA00022840"/>
    </source>
</evidence>
<keyword evidence="7" id="KW-0067">ATP-binding</keyword>
<evidence type="ECO:0000256" key="10">
    <source>
        <dbReference type="SAM" id="Phobius"/>
    </source>
</evidence>
<dbReference type="InterPro" id="IPR036890">
    <property type="entry name" value="HATPase_C_sf"/>
</dbReference>
<keyword evidence="8" id="KW-0902">Two-component regulatory system</keyword>
<comment type="caution">
    <text evidence="12">The sequence shown here is derived from an EMBL/GenBank/DDBJ whole genome shotgun (WGS) entry which is preliminary data.</text>
</comment>
<evidence type="ECO:0000256" key="9">
    <source>
        <dbReference type="SAM" id="MobiDB-lite"/>
    </source>
</evidence>
<feature type="transmembrane region" description="Helical" evidence="10">
    <location>
        <begin position="75"/>
        <end position="95"/>
    </location>
</feature>
<evidence type="ECO:0000256" key="6">
    <source>
        <dbReference type="ARBA" id="ARBA00022777"/>
    </source>
</evidence>
<dbReference type="PANTHER" id="PTHR24421:SF10">
    <property type="entry name" value="NITRATE_NITRITE SENSOR PROTEIN NARQ"/>
    <property type="match status" value="1"/>
</dbReference>
<accession>A0A2P8DKE7</accession>
<feature type="transmembrane region" description="Helical" evidence="10">
    <location>
        <begin position="49"/>
        <end position="69"/>
    </location>
</feature>
<dbReference type="Gene3D" id="3.30.565.10">
    <property type="entry name" value="Histidine kinase-like ATPase, C-terminal domain"/>
    <property type="match status" value="1"/>
</dbReference>
<protein>
    <recommendedName>
        <fullName evidence="2">histidine kinase</fullName>
        <ecNumber evidence="2">2.7.13.3</ecNumber>
    </recommendedName>
</protein>
<keyword evidence="10" id="KW-1133">Transmembrane helix</keyword>